<dbReference type="RefSeq" id="WP_241411281.1">
    <property type="nucleotide sequence ID" value="NZ_JAKZGO010000005.1"/>
</dbReference>
<evidence type="ECO:0000313" key="1">
    <source>
        <dbReference type="EMBL" id="MCH7413485.1"/>
    </source>
</evidence>
<accession>A0ABS9VC19</accession>
<dbReference type="EMBL" id="JAKZGO010000005">
    <property type="protein sequence ID" value="MCH7413485.1"/>
    <property type="molecule type" value="Genomic_DNA"/>
</dbReference>
<protein>
    <submittedName>
        <fullName evidence="1">Uncharacterized protein</fullName>
    </submittedName>
</protein>
<sequence>MQKTIIDILKSLPLDEPHIFRKEDFEGWQANANYSKLVVLEGAGRNISFASGNDYPIEVVHRNHTAEFCGYKESFLQLGTDLIAMTLRQEKVLEIELSHPKSGIKKLFVYLDANKPIDYFGLKYQYSIAMESFRYFTRAVERHPFYDLQDSHRPGIYYAWENQHERYQQNTPADYVVITATTEGLLSLAEMLLNFVRTENNTDEINLETALYGGYSGALLGSIESRFWLPGSPFFYNDNLDDFNP</sequence>
<evidence type="ECO:0000313" key="2">
    <source>
        <dbReference type="Proteomes" id="UP001165430"/>
    </source>
</evidence>
<reference evidence="1" key="1">
    <citation type="submission" date="2022-03" db="EMBL/GenBank/DDBJ databases">
        <title>De novo assembled genomes of Belliella spp. (Cyclobacteriaceae) strains.</title>
        <authorList>
            <person name="Szabo A."/>
            <person name="Korponai K."/>
            <person name="Felfoldi T."/>
        </authorList>
    </citation>
    <scope>NUCLEOTIDE SEQUENCE</scope>
    <source>
        <strain evidence="1">DSM 111903</strain>
    </source>
</reference>
<comment type="caution">
    <text evidence="1">The sequence shown here is derived from an EMBL/GenBank/DDBJ whole genome shotgun (WGS) entry which is preliminary data.</text>
</comment>
<organism evidence="1 2">
    <name type="scientific">Belliella alkalica</name>
    <dbReference type="NCBI Taxonomy" id="1730871"/>
    <lineage>
        <taxon>Bacteria</taxon>
        <taxon>Pseudomonadati</taxon>
        <taxon>Bacteroidota</taxon>
        <taxon>Cytophagia</taxon>
        <taxon>Cytophagales</taxon>
        <taxon>Cyclobacteriaceae</taxon>
        <taxon>Belliella</taxon>
    </lineage>
</organism>
<name>A0ABS9VC19_9BACT</name>
<gene>
    <name evidence="1" type="ORF">MM213_08320</name>
</gene>
<dbReference type="Proteomes" id="UP001165430">
    <property type="component" value="Unassembled WGS sequence"/>
</dbReference>
<keyword evidence="2" id="KW-1185">Reference proteome</keyword>
<proteinExistence type="predicted"/>